<organism evidence="1 2">
    <name type="scientific">Clostridium paridis</name>
    <dbReference type="NCBI Taxonomy" id="2803863"/>
    <lineage>
        <taxon>Bacteria</taxon>
        <taxon>Bacillati</taxon>
        <taxon>Bacillota</taxon>
        <taxon>Clostridia</taxon>
        <taxon>Eubacteriales</taxon>
        <taxon>Clostridiaceae</taxon>
        <taxon>Clostridium</taxon>
    </lineage>
</organism>
<accession>A0A937FD08</accession>
<comment type="caution">
    <text evidence="1">The sequence shown here is derived from an EMBL/GenBank/DDBJ whole genome shotgun (WGS) entry which is preliminary data.</text>
</comment>
<sequence length="52" mass="5952">MDNKILACEEHIDEALDEFIVEKETFPILEKVQEGVCSFCKKDASYSLEKQG</sequence>
<name>A0A937FD08_9CLOT</name>
<evidence type="ECO:0000313" key="2">
    <source>
        <dbReference type="Proteomes" id="UP000623681"/>
    </source>
</evidence>
<dbReference type="RefSeq" id="WP_202765917.1">
    <property type="nucleotide sequence ID" value="NZ_JAESWA010000010.1"/>
</dbReference>
<evidence type="ECO:0000313" key="1">
    <source>
        <dbReference type="EMBL" id="MBL4930535.1"/>
    </source>
</evidence>
<dbReference type="Pfam" id="PF14116">
    <property type="entry name" value="YyzF"/>
    <property type="match status" value="1"/>
</dbReference>
<dbReference type="Proteomes" id="UP000623681">
    <property type="component" value="Unassembled WGS sequence"/>
</dbReference>
<dbReference type="NCBIfam" id="TIGR04129">
    <property type="entry name" value="CxxH_BA5709"/>
    <property type="match status" value="1"/>
</dbReference>
<gene>
    <name evidence="1" type="ORF">JK634_01805</name>
</gene>
<dbReference type="InterPro" id="IPR025626">
    <property type="entry name" value="YyzF"/>
</dbReference>
<reference evidence="1" key="1">
    <citation type="submission" date="2021-01" db="EMBL/GenBank/DDBJ databases">
        <title>Genome public.</title>
        <authorList>
            <person name="Liu C."/>
            <person name="Sun Q."/>
        </authorList>
    </citation>
    <scope>NUCLEOTIDE SEQUENCE</scope>
    <source>
        <strain evidence="1">YIM B02565</strain>
    </source>
</reference>
<dbReference type="EMBL" id="JAESWA010000010">
    <property type="protein sequence ID" value="MBL4930535.1"/>
    <property type="molecule type" value="Genomic_DNA"/>
</dbReference>
<dbReference type="AlphaFoldDB" id="A0A937FD08"/>
<keyword evidence="2" id="KW-1185">Reference proteome</keyword>
<proteinExistence type="predicted"/>
<protein>
    <submittedName>
        <fullName evidence="1">CxxH/CxxC protein</fullName>
    </submittedName>
</protein>